<gene>
    <name evidence="2" type="ORF">FA13DRAFT_546780</name>
</gene>
<evidence type="ECO:0000313" key="3">
    <source>
        <dbReference type="Proteomes" id="UP000298030"/>
    </source>
</evidence>
<feature type="region of interest" description="Disordered" evidence="1">
    <location>
        <begin position="87"/>
        <end position="110"/>
    </location>
</feature>
<comment type="caution">
    <text evidence="2">The sequence shown here is derived from an EMBL/GenBank/DDBJ whole genome shotgun (WGS) entry which is preliminary data.</text>
</comment>
<dbReference type="EMBL" id="QPFP01000023">
    <property type="protein sequence ID" value="TEB30360.1"/>
    <property type="molecule type" value="Genomic_DNA"/>
</dbReference>
<accession>A0A4Y7T8D8</accession>
<protein>
    <submittedName>
        <fullName evidence="2">Uncharacterized protein</fullName>
    </submittedName>
</protein>
<evidence type="ECO:0000256" key="1">
    <source>
        <dbReference type="SAM" id="MobiDB-lite"/>
    </source>
</evidence>
<dbReference type="Proteomes" id="UP000298030">
    <property type="component" value="Unassembled WGS sequence"/>
</dbReference>
<organism evidence="2 3">
    <name type="scientific">Coprinellus micaceus</name>
    <name type="common">Glistening ink-cap mushroom</name>
    <name type="synonym">Coprinus micaceus</name>
    <dbReference type="NCBI Taxonomy" id="71717"/>
    <lineage>
        <taxon>Eukaryota</taxon>
        <taxon>Fungi</taxon>
        <taxon>Dikarya</taxon>
        <taxon>Basidiomycota</taxon>
        <taxon>Agaricomycotina</taxon>
        <taxon>Agaricomycetes</taxon>
        <taxon>Agaricomycetidae</taxon>
        <taxon>Agaricales</taxon>
        <taxon>Agaricineae</taxon>
        <taxon>Psathyrellaceae</taxon>
        <taxon>Coprinellus</taxon>
    </lineage>
</organism>
<proteinExistence type="predicted"/>
<dbReference type="AlphaFoldDB" id="A0A4Y7T8D8"/>
<evidence type="ECO:0000313" key="2">
    <source>
        <dbReference type="EMBL" id="TEB30360.1"/>
    </source>
</evidence>
<name>A0A4Y7T8D8_COPMI</name>
<keyword evidence="3" id="KW-1185">Reference proteome</keyword>
<reference evidence="2 3" key="1">
    <citation type="journal article" date="2019" name="Nat. Ecol. Evol.">
        <title>Megaphylogeny resolves global patterns of mushroom evolution.</title>
        <authorList>
            <person name="Varga T."/>
            <person name="Krizsan K."/>
            <person name="Foldi C."/>
            <person name="Dima B."/>
            <person name="Sanchez-Garcia M."/>
            <person name="Sanchez-Ramirez S."/>
            <person name="Szollosi G.J."/>
            <person name="Szarkandi J.G."/>
            <person name="Papp V."/>
            <person name="Albert L."/>
            <person name="Andreopoulos W."/>
            <person name="Angelini C."/>
            <person name="Antonin V."/>
            <person name="Barry K.W."/>
            <person name="Bougher N.L."/>
            <person name="Buchanan P."/>
            <person name="Buyck B."/>
            <person name="Bense V."/>
            <person name="Catcheside P."/>
            <person name="Chovatia M."/>
            <person name="Cooper J."/>
            <person name="Damon W."/>
            <person name="Desjardin D."/>
            <person name="Finy P."/>
            <person name="Geml J."/>
            <person name="Haridas S."/>
            <person name="Hughes K."/>
            <person name="Justo A."/>
            <person name="Karasinski D."/>
            <person name="Kautmanova I."/>
            <person name="Kiss B."/>
            <person name="Kocsube S."/>
            <person name="Kotiranta H."/>
            <person name="LaButti K.M."/>
            <person name="Lechner B.E."/>
            <person name="Liimatainen K."/>
            <person name="Lipzen A."/>
            <person name="Lukacs Z."/>
            <person name="Mihaltcheva S."/>
            <person name="Morgado L.N."/>
            <person name="Niskanen T."/>
            <person name="Noordeloos M.E."/>
            <person name="Ohm R.A."/>
            <person name="Ortiz-Santana B."/>
            <person name="Ovrebo C."/>
            <person name="Racz N."/>
            <person name="Riley R."/>
            <person name="Savchenko A."/>
            <person name="Shiryaev A."/>
            <person name="Soop K."/>
            <person name="Spirin V."/>
            <person name="Szebenyi C."/>
            <person name="Tomsovsky M."/>
            <person name="Tulloss R.E."/>
            <person name="Uehling J."/>
            <person name="Grigoriev I.V."/>
            <person name="Vagvolgyi C."/>
            <person name="Papp T."/>
            <person name="Martin F.M."/>
            <person name="Miettinen O."/>
            <person name="Hibbett D.S."/>
            <person name="Nagy L.G."/>
        </authorList>
    </citation>
    <scope>NUCLEOTIDE SEQUENCE [LARGE SCALE GENOMIC DNA]</scope>
    <source>
        <strain evidence="2 3">FP101781</strain>
    </source>
</reference>
<sequence>MWLIPDPQANYALSFPFALYDRATTCTHPGIQSSTTESSNITHIQSTLEVRGNKRSRLLHLSSGRKLPASTSLQHYHGRYGQKCSSTAFQSHRQSTARTHGITEINTLAP</sequence>